<accession>A0ABT7KGR5</accession>
<keyword evidence="2" id="KW-1185">Reference proteome</keyword>
<feature type="non-terminal residue" evidence="1">
    <location>
        <position position="35"/>
    </location>
</feature>
<evidence type="ECO:0000313" key="1">
    <source>
        <dbReference type="EMBL" id="MDL2407814.1"/>
    </source>
</evidence>
<name>A0ABT7KGR5_9HYPH</name>
<comment type="caution">
    <text evidence="1">The sequence shown here is derived from an EMBL/GenBank/DDBJ whole genome shotgun (WGS) entry which is preliminary data.</text>
</comment>
<gene>
    <name evidence="1" type="ORF">PY650_19545</name>
</gene>
<dbReference type="EMBL" id="JARFYN010000026">
    <property type="protein sequence ID" value="MDL2407814.1"/>
    <property type="molecule type" value="Genomic_DNA"/>
</dbReference>
<organism evidence="1 2">
    <name type="scientific">Rhizobium calliandrae</name>
    <dbReference type="NCBI Taxonomy" id="1312182"/>
    <lineage>
        <taxon>Bacteria</taxon>
        <taxon>Pseudomonadati</taxon>
        <taxon>Pseudomonadota</taxon>
        <taxon>Alphaproteobacteria</taxon>
        <taxon>Hyphomicrobiales</taxon>
        <taxon>Rhizobiaceae</taxon>
        <taxon>Rhizobium/Agrobacterium group</taxon>
        <taxon>Rhizobium</taxon>
    </lineage>
</organism>
<dbReference type="Proteomes" id="UP001172630">
    <property type="component" value="Unassembled WGS sequence"/>
</dbReference>
<proteinExistence type="predicted"/>
<sequence>MCGRIYIRTSLRELLANFAFAGPGDVEPLSNSFPR</sequence>
<evidence type="ECO:0000313" key="2">
    <source>
        <dbReference type="Proteomes" id="UP001172630"/>
    </source>
</evidence>
<protein>
    <submittedName>
        <fullName evidence="1">SOS response-associated peptidase</fullName>
    </submittedName>
</protein>
<reference evidence="1" key="1">
    <citation type="submission" date="2023-06" db="EMBL/GenBank/DDBJ databases">
        <title>Phylogenetic Diversity of Rhizobium strains.</title>
        <authorList>
            <person name="Moura F.T."/>
            <person name="Helene L.C.F."/>
            <person name="Hungria M."/>
        </authorList>
    </citation>
    <scope>NUCLEOTIDE SEQUENCE</scope>
    <source>
        <strain evidence="1">CCGE524</strain>
    </source>
</reference>